<dbReference type="AlphaFoldDB" id="A0A197K5W6"/>
<keyword evidence="3" id="KW-1185">Reference proteome</keyword>
<dbReference type="STRING" id="1314771.A0A197K5W6"/>
<proteinExistence type="predicted"/>
<dbReference type="Proteomes" id="UP000078512">
    <property type="component" value="Unassembled WGS sequence"/>
</dbReference>
<dbReference type="EMBL" id="KV442023">
    <property type="protein sequence ID" value="OAQ32875.1"/>
    <property type="molecule type" value="Genomic_DNA"/>
</dbReference>
<feature type="region of interest" description="Disordered" evidence="1">
    <location>
        <begin position="211"/>
        <end position="231"/>
    </location>
</feature>
<evidence type="ECO:0000256" key="1">
    <source>
        <dbReference type="SAM" id="MobiDB-lite"/>
    </source>
</evidence>
<gene>
    <name evidence="2" type="ORF">K457DRAFT_15949</name>
</gene>
<protein>
    <submittedName>
        <fullName evidence="2">Uncharacterized protein</fullName>
    </submittedName>
</protein>
<evidence type="ECO:0000313" key="3">
    <source>
        <dbReference type="Proteomes" id="UP000078512"/>
    </source>
</evidence>
<reference evidence="2 3" key="1">
    <citation type="submission" date="2016-05" db="EMBL/GenBank/DDBJ databases">
        <title>Genome sequencing reveals origins of a unique bacterial endosymbiosis in the earliest lineages of terrestrial Fungi.</title>
        <authorList>
            <consortium name="DOE Joint Genome Institute"/>
            <person name="Uehling J."/>
            <person name="Gryganskyi A."/>
            <person name="Hameed K."/>
            <person name="Tschaplinski T."/>
            <person name="Misztal P."/>
            <person name="Wu S."/>
            <person name="Desiro A."/>
            <person name="Vande Pol N."/>
            <person name="Du Z.-Y."/>
            <person name="Zienkiewicz A."/>
            <person name="Zienkiewicz K."/>
            <person name="Morin E."/>
            <person name="Tisserant E."/>
            <person name="Splivallo R."/>
            <person name="Hainaut M."/>
            <person name="Henrissat B."/>
            <person name="Ohm R."/>
            <person name="Kuo A."/>
            <person name="Yan J."/>
            <person name="Lipzen A."/>
            <person name="Nolan M."/>
            <person name="Labutti K."/>
            <person name="Barry K."/>
            <person name="Goldstein A."/>
            <person name="Labbe J."/>
            <person name="Schadt C."/>
            <person name="Tuskan G."/>
            <person name="Grigoriev I."/>
            <person name="Martin F."/>
            <person name="Vilgalys R."/>
            <person name="Bonito G."/>
        </authorList>
    </citation>
    <scope>NUCLEOTIDE SEQUENCE [LARGE SCALE GENOMIC DNA]</scope>
    <source>
        <strain evidence="2 3">AG-77</strain>
    </source>
</reference>
<accession>A0A197K5W6</accession>
<sequence>MTCDNLNLEKGVAQHPPQSRLKHKVNSFFPRSPAVQFQVFQLKHLRNAVSSTVSWGKDIALDIIQWRTRSMHRLAFVVAPGDIPYRSMLAGFPSLQRMVAAATKLPSLKTSITQASPPDSSTFAASPVEWWFPPADNTTPPLTTRIGDLFLLTANENNKYRVSNKPELPSKLKQEQDSLVSQLVQSKTRNMSQAYLTVIQDPPAGLVGDRIQQHRQPRLPPNRRPGLRRDL</sequence>
<evidence type="ECO:0000313" key="2">
    <source>
        <dbReference type="EMBL" id="OAQ32875.1"/>
    </source>
</evidence>
<organism evidence="2 3">
    <name type="scientific">Linnemannia elongata AG-77</name>
    <dbReference type="NCBI Taxonomy" id="1314771"/>
    <lineage>
        <taxon>Eukaryota</taxon>
        <taxon>Fungi</taxon>
        <taxon>Fungi incertae sedis</taxon>
        <taxon>Mucoromycota</taxon>
        <taxon>Mortierellomycotina</taxon>
        <taxon>Mortierellomycetes</taxon>
        <taxon>Mortierellales</taxon>
        <taxon>Mortierellaceae</taxon>
        <taxon>Linnemannia</taxon>
    </lineage>
</organism>
<dbReference type="OrthoDB" id="10445502at2759"/>
<name>A0A197K5W6_9FUNG</name>